<feature type="transmembrane region" description="Helical" evidence="5">
    <location>
        <begin position="720"/>
        <end position="741"/>
    </location>
</feature>
<sequence>MATQSAQQLSANRTRLFKDRFARYGVTAGGIMVLVALLLIFFYLLYVVQPIFESVSLKKVNEFNLPQAQQVEAVGMEEQAEIGYRFLQSGKLEFFALIDKNERQAGEILLSEQFADADKISSFAKTLPVNKQYVYGLNDGKAVVVEPKFNVTFPETASTSATDRVERIITPRFEVKNDGQPLVIDEQQRALQKLAYETDGDGMLFAAAVDGSTLLITHFVAEENFMTGAVTLTPNYTEIPLNSAIDDIVVTPDLRQVMVRRENRVHIFDISISGEVSERDLLPMRKGELGNATGMYLLAGASSILLTHDTGLVSQWFEVPGDEGRQYQYIRQFDAGSPVTDVEVEYYRRTFYTLSENGELNIFHTTSEADLYQGKPAEVDVERVMVDPRANYLLMKTASGYSLFDVDNEHPEVTWSGIWQEVWYEGYPEPDYTWQSTSGSDDFESKFSLVPISFGTIKAAAYAMLFAVPIGLAAAVYTAYFMSPSVRKFVKPTVEIMEALPTVILGFLAGLWLAPLVEAYLPGFIAILILIPTSIIAMAAIWSQMPTNIKSKVNDGRASLLLIPVVLLMGWLSFEISPWIEQVLFDGDARRFITNELGVTFDQRNSLVVGIAMGFAVIPTIFSIAEDAVFSVPKHLSNGSLALGATPWQTLTKVVLLTASPGIFSAVMMGLGRAVGETMIVLMATGNTPIMDWNIFEGMRTLSANIAVEMPESEVGSSHYRILFLAAFVLFIFTFFFNTIAEFVRQRLRDKYSSM</sequence>
<evidence type="ECO:0000256" key="4">
    <source>
        <dbReference type="ARBA" id="ARBA00023136"/>
    </source>
</evidence>
<gene>
    <name evidence="7" type="ORF">DEU29_10393</name>
</gene>
<evidence type="ECO:0000256" key="5">
    <source>
        <dbReference type="RuleBase" id="RU363032"/>
    </source>
</evidence>
<keyword evidence="2 5" id="KW-0812">Transmembrane</keyword>
<feature type="transmembrane region" description="Helical" evidence="5">
    <location>
        <begin position="494"/>
        <end position="514"/>
    </location>
</feature>
<keyword evidence="3 5" id="KW-1133">Transmembrane helix</keyword>
<dbReference type="Gene3D" id="1.10.3720.10">
    <property type="entry name" value="MetI-like"/>
    <property type="match status" value="2"/>
</dbReference>
<feature type="transmembrane region" description="Helical" evidence="5">
    <location>
        <begin position="561"/>
        <end position="580"/>
    </location>
</feature>
<evidence type="ECO:0000259" key="6">
    <source>
        <dbReference type="PROSITE" id="PS50928"/>
    </source>
</evidence>
<evidence type="ECO:0000256" key="2">
    <source>
        <dbReference type="ARBA" id="ARBA00022692"/>
    </source>
</evidence>
<accession>A0A4R6PL52</accession>
<dbReference type="OrthoDB" id="9785113at2"/>
<dbReference type="PANTHER" id="PTHR42727:SF1">
    <property type="entry name" value="PHOSPHATE TRANSPORT SYSTEM PERMEASE"/>
    <property type="match status" value="1"/>
</dbReference>
<feature type="transmembrane region" description="Helical" evidence="5">
    <location>
        <begin position="520"/>
        <end position="541"/>
    </location>
</feature>
<dbReference type="Proteomes" id="UP000295531">
    <property type="component" value="Unassembled WGS sequence"/>
</dbReference>
<dbReference type="AlphaFoldDB" id="A0A4R6PL52"/>
<comment type="caution">
    <text evidence="7">The sequence shown here is derived from an EMBL/GenBank/DDBJ whole genome shotgun (WGS) entry which is preliminary data.</text>
</comment>
<keyword evidence="5" id="KW-0813">Transport</keyword>
<keyword evidence="8" id="KW-1185">Reference proteome</keyword>
<feature type="transmembrane region" description="Helical" evidence="5">
    <location>
        <begin position="607"/>
        <end position="630"/>
    </location>
</feature>
<dbReference type="Pfam" id="PF00528">
    <property type="entry name" value="BPD_transp_1"/>
    <property type="match status" value="1"/>
</dbReference>
<protein>
    <submittedName>
        <fullName evidence="7">Phosphate transport system permease protein</fullName>
    </submittedName>
</protein>
<feature type="transmembrane region" description="Helical" evidence="5">
    <location>
        <begin position="459"/>
        <end position="482"/>
    </location>
</feature>
<dbReference type="GO" id="GO:0005886">
    <property type="term" value="C:plasma membrane"/>
    <property type="evidence" value="ECO:0007669"/>
    <property type="project" value="UniProtKB-SubCell"/>
</dbReference>
<evidence type="ECO:0000256" key="3">
    <source>
        <dbReference type="ARBA" id="ARBA00022989"/>
    </source>
</evidence>
<dbReference type="EMBL" id="SNXI01000003">
    <property type="protein sequence ID" value="TDP39197.1"/>
    <property type="molecule type" value="Genomic_DNA"/>
</dbReference>
<dbReference type="SUPFAM" id="SSF161098">
    <property type="entry name" value="MetI-like"/>
    <property type="match status" value="2"/>
</dbReference>
<feature type="transmembrane region" description="Helical" evidence="5">
    <location>
        <begin position="651"/>
        <end position="671"/>
    </location>
</feature>
<comment type="similarity">
    <text evidence="5">Belongs to the binding-protein-dependent transport system permease family.</text>
</comment>
<dbReference type="PROSITE" id="PS50928">
    <property type="entry name" value="ABC_TM1"/>
    <property type="match status" value="1"/>
</dbReference>
<organism evidence="7 8">
    <name type="scientific">Idiomarina aquatica</name>
    <dbReference type="NCBI Taxonomy" id="1327752"/>
    <lineage>
        <taxon>Bacteria</taxon>
        <taxon>Pseudomonadati</taxon>
        <taxon>Pseudomonadota</taxon>
        <taxon>Gammaproteobacteria</taxon>
        <taxon>Alteromonadales</taxon>
        <taxon>Idiomarinaceae</taxon>
        <taxon>Idiomarina</taxon>
    </lineage>
</organism>
<dbReference type="InterPro" id="IPR000515">
    <property type="entry name" value="MetI-like"/>
</dbReference>
<reference evidence="7 8" key="1">
    <citation type="submission" date="2019-03" db="EMBL/GenBank/DDBJ databases">
        <title>Freshwater and sediment microbial communities from various areas in North America, analyzing microbe dynamics in response to fracking.</title>
        <authorList>
            <person name="Lamendella R."/>
        </authorList>
    </citation>
    <scope>NUCLEOTIDE SEQUENCE [LARGE SCALE GENOMIC DNA]</scope>
    <source>
        <strain evidence="7 8">18_TX</strain>
    </source>
</reference>
<dbReference type="CDD" id="cd06261">
    <property type="entry name" value="TM_PBP2"/>
    <property type="match status" value="1"/>
</dbReference>
<evidence type="ECO:0000313" key="8">
    <source>
        <dbReference type="Proteomes" id="UP000295531"/>
    </source>
</evidence>
<dbReference type="PANTHER" id="PTHR42727">
    <property type="entry name" value="PHOSPHATE TRANSPORT SYSTEM PERMEASE PROTEIN"/>
    <property type="match status" value="1"/>
</dbReference>
<comment type="subcellular location">
    <subcellularLocation>
        <location evidence="1 5">Cell membrane</location>
        <topology evidence="1 5">Multi-pass membrane protein</topology>
    </subcellularLocation>
</comment>
<feature type="domain" description="ABC transmembrane type-1" evidence="6">
    <location>
        <begin position="453"/>
        <end position="741"/>
    </location>
</feature>
<evidence type="ECO:0000313" key="7">
    <source>
        <dbReference type="EMBL" id="TDP39197.1"/>
    </source>
</evidence>
<name>A0A4R6PL52_9GAMM</name>
<feature type="transmembrane region" description="Helical" evidence="5">
    <location>
        <begin position="21"/>
        <end position="46"/>
    </location>
</feature>
<dbReference type="InterPro" id="IPR036322">
    <property type="entry name" value="WD40_repeat_dom_sf"/>
</dbReference>
<proteinExistence type="inferred from homology"/>
<dbReference type="SUPFAM" id="SSF50978">
    <property type="entry name" value="WD40 repeat-like"/>
    <property type="match status" value="1"/>
</dbReference>
<dbReference type="RefSeq" id="WP_133538912.1">
    <property type="nucleotide sequence ID" value="NZ_SNXI01000003.1"/>
</dbReference>
<dbReference type="InterPro" id="IPR035906">
    <property type="entry name" value="MetI-like_sf"/>
</dbReference>
<keyword evidence="4 5" id="KW-0472">Membrane</keyword>
<dbReference type="GO" id="GO:0055085">
    <property type="term" value="P:transmembrane transport"/>
    <property type="evidence" value="ECO:0007669"/>
    <property type="project" value="InterPro"/>
</dbReference>
<evidence type="ECO:0000256" key="1">
    <source>
        <dbReference type="ARBA" id="ARBA00004651"/>
    </source>
</evidence>